<evidence type="ECO:0000256" key="1">
    <source>
        <dbReference type="ARBA" id="ARBA00004370"/>
    </source>
</evidence>
<keyword evidence="11" id="KW-1208">Phospholipid metabolism</keyword>
<keyword evidence="12" id="KW-0012">Acyltransferase</keyword>
<keyword evidence="6 14" id="KW-0812">Transmembrane</keyword>
<evidence type="ECO:0000256" key="4">
    <source>
        <dbReference type="ARBA" id="ARBA00022516"/>
    </source>
</evidence>
<dbReference type="Proteomes" id="UP001489004">
    <property type="component" value="Unassembled WGS sequence"/>
</dbReference>
<name>A0AAW1R4P8_9CHLO</name>
<evidence type="ECO:0000256" key="13">
    <source>
        <dbReference type="SAM" id="MobiDB-lite"/>
    </source>
</evidence>
<evidence type="ECO:0000256" key="7">
    <source>
        <dbReference type="ARBA" id="ARBA00022989"/>
    </source>
</evidence>
<feature type="compositionally biased region" description="Basic and acidic residues" evidence="13">
    <location>
        <begin position="104"/>
        <end position="114"/>
    </location>
</feature>
<keyword evidence="5" id="KW-0808">Transferase</keyword>
<dbReference type="PANTHER" id="PTHR23063:SF59">
    <property type="entry name" value="ACYLTRANSFERASE"/>
    <property type="match status" value="1"/>
</dbReference>
<evidence type="ECO:0000256" key="11">
    <source>
        <dbReference type="ARBA" id="ARBA00023264"/>
    </source>
</evidence>
<feature type="transmembrane region" description="Helical" evidence="14">
    <location>
        <begin position="167"/>
        <end position="192"/>
    </location>
</feature>
<feature type="domain" description="Phospholipid/glycerol acyltransferase" evidence="15">
    <location>
        <begin position="250"/>
        <end position="366"/>
    </location>
</feature>
<accession>A0AAW1R4P8</accession>
<keyword evidence="17" id="KW-1185">Reference proteome</keyword>
<dbReference type="CDD" id="cd07991">
    <property type="entry name" value="LPLAT_LPCAT1-like"/>
    <property type="match status" value="1"/>
</dbReference>
<comment type="pathway">
    <text evidence="2">Lipid metabolism.</text>
</comment>
<evidence type="ECO:0000256" key="9">
    <source>
        <dbReference type="ARBA" id="ARBA00023136"/>
    </source>
</evidence>
<comment type="caution">
    <text evidence="16">The sequence shown here is derived from an EMBL/GenBank/DDBJ whole genome shotgun (WGS) entry which is preliminary data.</text>
</comment>
<keyword evidence="8" id="KW-0443">Lipid metabolism</keyword>
<reference evidence="16 17" key="1">
    <citation type="journal article" date="2024" name="Nat. Commun.">
        <title>Phylogenomics reveals the evolutionary origins of lichenization in chlorophyte algae.</title>
        <authorList>
            <person name="Puginier C."/>
            <person name="Libourel C."/>
            <person name="Otte J."/>
            <person name="Skaloud P."/>
            <person name="Haon M."/>
            <person name="Grisel S."/>
            <person name="Petersen M."/>
            <person name="Berrin J.G."/>
            <person name="Delaux P.M."/>
            <person name="Dal Grande F."/>
            <person name="Keller J."/>
        </authorList>
    </citation>
    <scope>NUCLEOTIDE SEQUENCE [LARGE SCALE GENOMIC DNA]</scope>
    <source>
        <strain evidence="16 17">SAG 2043</strain>
    </source>
</reference>
<evidence type="ECO:0000256" key="6">
    <source>
        <dbReference type="ARBA" id="ARBA00022692"/>
    </source>
</evidence>
<keyword evidence="4" id="KW-0444">Lipid biosynthesis</keyword>
<gene>
    <name evidence="16" type="ORF">WJX72_003052</name>
</gene>
<dbReference type="GO" id="GO:0016020">
    <property type="term" value="C:membrane"/>
    <property type="evidence" value="ECO:0007669"/>
    <property type="project" value="UniProtKB-SubCell"/>
</dbReference>
<evidence type="ECO:0000256" key="5">
    <source>
        <dbReference type="ARBA" id="ARBA00022679"/>
    </source>
</evidence>
<dbReference type="Pfam" id="PF01553">
    <property type="entry name" value="Acyltransferase"/>
    <property type="match status" value="1"/>
</dbReference>
<evidence type="ECO:0000256" key="10">
    <source>
        <dbReference type="ARBA" id="ARBA00023209"/>
    </source>
</evidence>
<dbReference type="SUPFAM" id="SSF69593">
    <property type="entry name" value="Glycerol-3-phosphate (1)-acyltransferase"/>
    <property type="match status" value="1"/>
</dbReference>
<keyword evidence="9 14" id="KW-0472">Membrane</keyword>
<protein>
    <recommendedName>
        <fullName evidence="15">Phospholipid/glycerol acyltransferase domain-containing protein</fullName>
    </recommendedName>
</protein>
<evidence type="ECO:0000256" key="2">
    <source>
        <dbReference type="ARBA" id="ARBA00005189"/>
    </source>
</evidence>
<dbReference type="InterPro" id="IPR002123">
    <property type="entry name" value="Plipid/glycerol_acylTrfase"/>
</dbReference>
<dbReference type="GO" id="GO:0008374">
    <property type="term" value="F:O-acyltransferase activity"/>
    <property type="evidence" value="ECO:0007669"/>
    <property type="project" value="InterPro"/>
</dbReference>
<dbReference type="GO" id="GO:0008654">
    <property type="term" value="P:phospholipid biosynthetic process"/>
    <property type="evidence" value="ECO:0007669"/>
    <property type="project" value="UniProtKB-KW"/>
</dbReference>
<evidence type="ECO:0000256" key="14">
    <source>
        <dbReference type="SAM" id="Phobius"/>
    </source>
</evidence>
<feature type="region of interest" description="Disordered" evidence="13">
    <location>
        <begin position="85"/>
        <end position="134"/>
    </location>
</feature>
<keyword evidence="7 14" id="KW-1133">Transmembrane helix</keyword>
<evidence type="ECO:0000256" key="3">
    <source>
        <dbReference type="ARBA" id="ARBA00008655"/>
    </source>
</evidence>
<comment type="subcellular location">
    <subcellularLocation>
        <location evidence="1">Membrane</location>
    </subcellularLocation>
</comment>
<comment type="similarity">
    <text evidence="3">Belongs to the 1-acyl-sn-glycerol-3-phosphate acyltransferase family.</text>
</comment>
<keyword evidence="10" id="KW-0594">Phospholipid biosynthesis</keyword>
<evidence type="ECO:0000256" key="8">
    <source>
        <dbReference type="ARBA" id="ARBA00023098"/>
    </source>
</evidence>
<evidence type="ECO:0000256" key="12">
    <source>
        <dbReference type="ARBA" id="ARBA00023315"/>
    </source>
</evidence>
<sequence length="479" mass="53174">MLRVLTVGTYGRLQVNLCAGNTRRSPIASFRVAPTPENPRVENGLVSRWESDSTSSETLLHRRKSPRGSETGFADSHAYITARSHLPADSRQDSELQASQIHGRAYEDDSRPREIAASATPEKEDKPVLQASSDPNVFTEEEVQALIKDSPFLDLSSPLTAYEWFKLVIGFPVFILKLLLAAVGLPFVWLVVRLLTVNTPLNQPLAPWRNNLLRPFVKFWAGVLVRIGFNFYAPRVKGYKNVKKAEACRAIIVFNHVSYTDGIILGSILAPSGLAKASVADIPFFGVFTKALQFLFVARKGTLDAGSAVAARNNTSRIAERAADPRYPLFIVAPEGTTKHGNCLLRFSTGAFVSGAPVLPVLLKYRNKRFNMGWGIVYTMFHLLRLACQFQNYLEVEILEPYMPSAEEKANPRLYAENVRKLMAEKLGATLSPCGIAEQQALKRAGVYVDWTGRRILRRPPKHLKKVAPVGSPLQMTTP</sequence>
<proteinExistence type="inferred from homology"/>
<dbReference type="InterPro" id="IPR045252">
    <property type="entry name" value="LPCAT1-like"/>
</dbReference>
<organism evidence="16 17">
    <name type="scientific">[Myrmecia] bisecta</name>
    <dbReference type="NCBI Taxonomy" id="41462"/>
    <lineage>
        <taxon>Eukaryota</taxon>
        <taxon>Viridiplantae</taxon>
        <taxon>Chlorophyta</taxon>
        <taxon>core chlorophytes</taxon>
        <taxon>Trebouxiophyceae</taxon>
        <taxon>Trebouxiales</taxon>
        <taxon>Trebouxiaceae</taxon>
        <taxon>Myrmecia</taxon>
    </lineage>
</organism>
<dbReference type="AlphaFoldDB" id="A0AAW1R4P8"/>
<evidence type="ECO:0000313" key="16">
    <source>
        <dbReference type="EMBL" id="KAK9828960.1"/>
    </source>
</evidence>
<evidence type="ECO:0000259" key="15">
    <source>
        <dbReference type="SMART" id="SM00563"/>
    </source>
</evidence>
<feature type="region of interest" description="Disordered" evidence="13">
    <location>
        <begin position="49"/>
        <end position="73"/>
    </location>
</feature>
<evidence type="ECO:0000313" key="17">
    <source>
        <dbReference type="Proteomes" id="UP001489004"/>
    </source>
</evidence>
<dbReference type="PANTHER" id="PTHR23063">
    <property type="entry name" value="PHOSPHOLIPID ACYLTRANSFERASE"/>
    <property type="match status" value="1"/>
</dbReference>
<dbReference type="SMART" id="SM00563">
    <property type="entry name" value="PlsC"/>
    <property type="match status" value="1"/>
</dbReference>
<dbReference type="EMBL" id="JALJOR010000001">
    <property type="protein sequence ID" value="KAK9828960.1"/>
    <property type="molecule type" value="Genomic_DNA"/>
</dbReference>